<evidence type="ECO:0000313" key="2">
    <source>
        <dbReference type="EMBL" id="MPN49049.1"/>
    </source>
</evidence>
<dbReference type="InterPro" id="IPR001633">
    <property type="entry name" value="EAL_dom"/>
</dbReference>
<dbReference type="InterPro" id="IPR035919">
    <property type="entry name" value="EAL_sf"/>
</dbReference>
<name>A0A645IEZ8_9ZZZZ</name>
<sequence length="111" mass="12194">MRLAIDDFGTGYSSLAYLKRFPLDVLKIDRTFIPDSLEDDNVSAIAEASISLGHKLGLEVVAEGVETHEQIGFLRSHECDIIQGYCFSRPISVDKTAAFIASHNPQKLPGD</sequence>
<dbReference type="EMBL" id="VSSQ01111935">
    <property type="protein sequence ID" value="MPN49049.1"/>
    <property type="molecule type" value="Genomic_DNA"/>
</dbReference>
<feature type="domain" description="EAL" evidence="1">
    <location>
        <begin position="1"/>
        <end position="104"/>
    </location>
</feature>
<accession>A0A645IEZ8</accession>
<proteinExistence type="predicted"/>
<dbReference type="Pfam" id="PF00563">
    <property type="entry name" value="EAL"/>
    <property type="match status" value="1"/>
</dbReference>
<dbReference type="PANTHER" id="PTHR33121:SF71">
    <property type="entry name" value="OXYGEN SENSOR PROTEIN DOSP"/>
    <property type="match status" value="1"/>
</dbReference>
<dbReference type="Gene3D" id="3.20.20.450">
    <property type="entry name" value="EAL domain"/>
    <property type="match status" value="1"/>
</dbReference>
<gene>
    <name evidence="2" type="ORF">SDC9_196662</name>
</gene>
<dbReference type="SUPFAM" id="SSF141868">
    <property type="entry name" value="EAL domain-like"/>
    <property type="match status" value="1"/>
</dbReference>
<dbReference type="AlphaFoldDB" id="A0A645IEZ8"/>
<dbReference type="GO" id="GO:0071111">
    <property type="term" value="F:cyclic-guanylate-specific phosphodiesterase activity"/>
    <property type="evidence" value="ECO:0007669"/>
    <property type="project" value="InterPro"/>
</dbReference>
<comment type="caution">
    <text evidence="2">The sequence shown here is derived from an EMBL/GenBank/DDBJ whole genome shotgun (WGS) entry which is preliminary data.</text>
</comment>
<dbReference type="CDD" id="cd01948">
    <property type="entry name" value="EAL"/>
    <property type="match status" value="1"/>
</dbReference>
<evidence type="ECO:0000259" key="1">
    <source>
        <dbReference type="PROSITE" id="PS50883"/>
    </source>
</evidence>
<reference evidence="2" key="1">
    <citation type="submission" date="2019-08" db="EMBL/GenBank/DDBJ databases">
        <authorList>
            <person name="Kucharzyk K."/>
            <person name="Murdoch R.W."/>
            <person name="Higgins S."/>
            <person name="Loffler F."/>
        </authorList>
    </citation>
    <scope>NUCLEOTIDE SEQUENCE</scope>
</reference>
<dbReference type="InterPro" id="IPR050706">
    <property type="entry name" value="Cyclic-di-GMP_PDE-like"/>
</dbReference>
<dbReference type="PROSITE" id="PS50883">
    <property type="entry name" value="EAL"/>
    <property type="match status" value="1"/>
</dbReference>
<protein>
    <submittedName>
        <fullName evidence="2">Putative signaling protein</fullName>
    </submittedName>
</protein>
<dbReference type="PANTHER" id="PTHR33121">
    <property type="entry name" value="CYCLIC DI-GMP PHOSPHODIESTERASE PDEF"/>
    <property type="match status" value="1"/>
</dbReference>
<organism evidence="2">
    <name type="scientific">bioreactor metagenome</name>
    <dbReference type="NCBI Taxonomy" id="1076179"/>
    <lineage>
        <taxon>unclassified sequences</taxon>
        <taxon>metagenomes</taxon>
        <taxon>ecological metagenomes</taxon>
    </lineage>
</organism>
<dbReference type="SMART" id="SM00052">
    <property type="entry name" value="EAL"/>
    <property type="match status" value="1"/>
</dbReference>